<evidence type="ECO:0000313" key="4">
    <source>
        <dbReference type="Proteomes" id="UP000246303"/>
    </source>
</evidence>
<dbReference type="RefSeq" id="WP_110107619.1">
    <property type="nucleotide sequence ID" value="NZ_JACBZZ010000001.1"/>
</dbReference>
<evidence type="ECO:0000256" key="1">
    <source>
        <dbReference type="ARBA" id="ARBA00005254"/>
    </source>
</evidence>
<dbReference type="AlphaFoldDB" id="A0A2V3DMH2"/>
<dbReference type="InterPro" id="IPR001753">
    <property type="entry name" value="Enoyl-CoA_hydra/iso"/>
</dbReference>
<dbReference type="PANTHER" id="PTHR43802:SF1">
    <property type="entry name" value="IP11341P-RELATED"/>
    <property type="match status" value="1"/>
</dbReference>
<comment type="caution">
    <text evidence="3">The sequence shown here is derived from an EMBL/GenBank/DDBJ whole genome shotgun (WGS) entry which is preliminary data.</text>
</comment>
<proteinExistence type="inferred from homology"/>
<reference evidence="3 4" key="1">
    <citation type="submission" date="2018-05" db="EMBL/GenBank/DDBJ databases">
        <title>Genetic diversity of glacier-inhabiting Cryobacterium bacteria in China and description of Cryobacterium mengkeensis sp. nov. and Arthrobacter glacialis sp. nov.</title>
        <authorList>
            <person name="Liu Q."/>
            <person name="Xin Y.-H."/>
        </authorList>
    </citation>
    <scope>NUCLEOTIDE SEQUENCE [LARGE SCALE GENOMIC DNA]</scope>
    <source>
        <strain evidence="3 4">GP3</strain>
    </source>
</reference>
<accession>A0A2V3DMH2</accession>
<gene>
    <name evidence="3" type="ORF">CVS29_16580</name>
</gene>
<protein>
    <submittedName>
        <fullName evidence="3">Enoyl-CoA hydratase</fullName>
    </submittedName>
</protein>
<evidence type="ECO:0000256" key="2">
    <source>
        <dbReference type="RuleBase" id="RU003707"/>
    </source>
</evidence>
<dbReference type="Proteomes" id="UP000246303">
    <property type="component" value="Unassembled WGS sequence"/>
</dbReference>
<dbReference type="Pfam" id="PF00378">
    <property type="entry name" value="ECH_1"/>
    <property type="match status" value="1"/>
</dbReference>
<dbReference type="PANTHER" id="PTHR43802">
    <property type="entry name" value="ENOYL-COA HYDRATASE"/>
    <property type="match status" value="1"/>
</dbReference>
<dbReference type="CDD" id="cd06558">
    <property type="entry name" value="crotonase-like"/>
    <property type="match status" value="1"/>
</dbReference>
<dbReference type="Gene3D" id="3.90.226.10">
    <property type="entry name" value="2-enoyl-CoA Hydratase, Chain A, domain 1"/>
    <property type="match status" value="1"/>
</dbReference>
<sequence>MANTNPPPAIARIRYEDLGAVAHIELNRPNEANAIDQATAQELELAIEKASNNDDARVILITGAGARFCAGGDLHSVLAADEQADYLQELAQTLDSALRKLTQGDKPVVAAVQGAVAGAGIALMLSCDLVIADPSTKFALAYSGVGLTPDCGTSYLLPRAIGQQRALAMALMNRAVTAEEALAWGLITEVAEDSPSKERALDLARNLAAGPQFALGQTRRLIRGGWESTRAQVGAEEARTIARAVTTPESVKLLQKFATHRKTR</sequence>
<dbReference type="GO" id="GO:0003824">
    <property type="term" value="F:catalytic activity"/>
    <property type="evidence" value="ECO:0007669"/>
    <property type="project" value="InterPro"/>
</dbReference>
<dbReference type="InterPro" id="IPR029045">
    <property type="entry name" value="ClpP/crotonase-like_dom_sf"/>
</dbReference>
<dbReference type="EMBL" id="QHLZ01000015">
    <property type="protein sequence ID" value="PXA64152.1"/>
    <property type="molecule type" value="Genomic_DNA"/>
</dbReference>
<dbReference type="InterPro" id="IPR018376">
    <property type="entry name" value="Enoyl-CoA_hyd/isom_CS"/>
</dbReference>
<dbReference type="PROSITE" id="PS00166">
    <property type="entry name" value="ENOYL_COA_HYDRATASE"/>
    <property type="match status" value="1"/>
</dbReference>
<comment type="similarity">
    <text evidence="1 2">Belongs to the enoyl-CoA hydratase/isomerase family.</text>
</comment>
<dbReference type="OrthoDB" id="9777711at2"/>
<organism evidence="3 4">
    <name type="scientific">Arthrobacter psychrochitiniphilus</name>
    <dbReference type="NCBI Taxonomy" id="291045"/>
    <lineage>
        <taxon>Bacteria</taxon>
        <taxon>Bacillati</taxon>
        <taxon>Actinomycetota</taxon>
        <taxon>Actinomycetes</taxon>
        <taxon>Micrococcales</taxon>
        <taxon>Micrococcaceae</taxon>
        <taxon>Arthrobacter</taxon>
    </lineage>
</organism>
<dbReference type="SUPFAM" id="SSF52096">
    <property type="entry name" value="ClpP/crotonase"/>
    <property type="match status" value="1"/>
</dbReference>
<name>A0A2V3DMH2_9MICC</name>
<evidence type="ECO:0000313" key="3">
    <source>
        <dbReference type="EMBL" id="PXA64152.1"/>
    </source>
</evidence>
<keyword evidence="4" id="KW-1185">Reference proteome</keyword>